<evidence type="ECO:0000313" key="4">
    <source>
        <dbReference type="Proteomes" id="UP000014760"/>
    </source>
</evidence>
<protein>
    <recommendedName>
        <fullName evidence="1">F5/8 type C domain-containing protein</fullName>
    </recommendedName>
</protein>
<proteinExistence type="predicted"/>
<reference evidence="3" key="3">
    <citation type="submission" date="2015-06" db="UniProtKB">
        <authorList>
            <consortium name="EnsemblMetazoa"/>
        </authorList>
    </citation>
    <scope>IDENTIFICATION</scope>
</reference>
<dbReference type="Gene3D" id="2.60.120.260">
    <property type="entry name" value="Galactose-binding domain-like"/>
    <property type="match status" value="1"/>
</dbReference>
<evidence type="ECO:0000313" key="3">
    <source>
        <dbReference type="EnsemblMetazoa" id="CapteP213884"/>
    </source>
</evidence>
<sequence>MQSIEPHRASTSSCPCIGFEPLVIDVQDSQISVSSCYHTFPKCQIKSTVLKGWAADNNDQTPWVEVDLLGDKLIGGVVTWPRSDVHIEHQYVKTFNIQYRAGGEAGFEYYMDSGNIVTFVGSENGQDIVLNGFPKKIIARHVRLNVLTFHNHPTMRLEILGCTKRVLPYVNNEYTSPALCDTAAEKCIRIRNNRIRVQWKGMVSAFSSTNLVLSGKFLICNFRSTIVGIEKESTGCEVGYDLCKIGDANDDGKCQVWCHLKEWQVGQSFNLLILVTGDESTELCSVLWSPGRNVITDWNSFIQIIKQV</sequence>
<gene>
    <name evidence="2" type="ORF">CAPTEDRAFT_213884</name>
</gene>
<dbReference type="HOGENOM" id="CLU_053033_0_0_1"/>
<organism evidence="2">
    <name type="scientific">Capitella teleta</name>
    <name type="common">Polychaete worm</name>
    <dbReference type="NCBI Taxonomy" id="283909"/>
    <lineage>
        <taxon>Eukaryota</taxon>
        <taxon>Metazoa</taxon>
        <taxon>Spiralia</taxon>
        <taxon>Lophotrochozoa</taxon>
        <taxon>Annelida</taxon>
        <taxon>Polychaeta</taxon>
        <taxon>Sedentaria</taxon>
        <taxon>Scolecida</taxon>
        <taxon>Capitellidae</taxon>
        <taxon>Capitella</taxon>
    </lineage>
</organism>
<dbReference type="InterPro" id="IPR000421">
    <property type="entry name" value="FA58C"/>
</dbReference>
<dbReference type="OrthoDB" id="10028859at2759"/>
<dbReference type="Pfam" id="PF00754">
    <property type="entry name" value="F5_F8_type_C"/>
    <property type="match status" value="1"/>
</dbReference>
<dbReference type="PANTHER" id="PTHR24543">
    <property type="entry name" value="MULTICOPPER OXIDASE-RELATED"/>
    <property type="match status" value="1"/>
</dbReference>
<accession>R7TE16</accession>
<dbReference type="SMART" id="SM00231">
    <property type="entry name" value="FA58C"/>
    <property type="match status" value="1"/>
</dbReference>
<dbReference type="STRING" id="283909.R7TE16"/>
<dbReference type="EMBL" id="AMQN01014901">
    <property type="status" value="NOT_ANNOTATED_CDS"/>
    <property type="molecule type" value="Genomic_DNA"/>
</dbReference>
<reference evidence="4" key="1">
    <citation type="submission" date="2012-12" db="EMBL/GenBank/DDBJ databases">
        <authorList>
            <person name="Hellsten U."/>
            <person name="Grimwood J."/>
            <person name="Chapman J.A."/>
            <person name="Shapiro H."/>
            <person name="Aerts A."/>
            <person name="Otillar R.P."/>
            <person name="Terry A.Y."/>
            <person name="Boore J.L."/>
            <person name="Simakov O."/>
            <person name="Marletaz F."/>
            <person name="Cho S.-J."/>
            <person name="Edsinger-Gonzales E."/>
            <person name="Havlak P."/>
            <person name="Kuo D.-H."/>
            <person name="Larsson T."/>
            <person name="Lv J."/>
            <person name="Arendt D."/>
            <person name="Savage R."/>
            <person name="Osoegawa K."/>
            <person name="de Jong P."/>
            <person name="Lindberg D.R."/>
            <person name="Seaver E.C."/>
            <person name="Weisblat D.A."/>
            <person name="Putnam N.H."/>
            <person name="Grigoriev I.V."/>
            <person name="Rokhsar D.S."/>
        </authorList>
    </citation>
    <scope>NUCLEOTIDE SEQUENCE</scope>
    <source>
        <strain evidence="4">I ESC-2004</strain>
    </source>
</reference>
<name>R7TE16_CAPTE</name>
<dbReference type="EMBL" id="AMQN01014902">
    <property type="status" value="NOT_ANNOTATED_CDS"/>
    <property type="molecule type" value="Genomic_DNA"/>
</dbReference>
<dbReference type="InterPro" id="IPR008979">
    <property type="entry name" value="Galactose-bd-like_sf"/>
</dbReference>
<dbReference type="Proteomes" id="UP000014760">
    <property type="component" value="Unassembled WGS sequence"/>
</dbReference>
<dbReference type="PANTHER" id="PTHR24543:SF325">
    <property type="entry name" value="F5_8 TYPE C DOMAIN-CONTAINING PROTEIN"/>
    <property type="match status" value="1"/>
</dbReference>
<evidence type="ECO:0000259" key="1">
    <source>
        <dbReference type="PROSITE" id="PS50022"/>
    </source>
</evidence>
<dbReference type="SUPFAM" id="SSF49785">
    <property type="entry name" value="Galactose-binding domain-like"/>
    <property type="match status" value="1"/>
</dbReference>
<dbReference type="PROSITE" id="PS50022">
    <property type="entry name" value="FA58C_3"/>
    <property type="match status" value="1"/>
</dbReference>
<dbReference type="AlphaFoldDB" id="R7TE16"/>
<keyword evidence="4" id="KW-1185">Reference proteome</keyword>
<feature type="domain" description="F5/8 type C" evidence="1">
    <location>
        <begin position="12"/>
        <end position="162"/>
    </location>
</feature>
<dbReference type="EMBL" id="KB311418">
    <property type="protein sequence ID" value="ELT89286.1"/>
    <property type="molecule type" value="Genomic_DNA"/>
</dbReference>
<dbReference type="CDD" id="cd00057">
    <property type="entry name" value="FA58C"/>
    <property type="match status" value="1"/>
</dbReference>
<evidence type="ECO:0000313" key="2">
    <source>
        <dbReference type="EMBL" id="ELT89286.1"/>
    </source>
</evidence>
<dbReference type="EnsemblMetazoa" id="CapteT213884">
    <property type="protein sequence ID" value="CapteP213884"/>
    <property type="gene ID" value="CapteG213884"/>
</dbReference>
<reference evidence="2 4" key="2">
    <citation type="journal article" date="2013" name="Nature">
        <title>Insights into bilaterian evolution from three spiralian genomes.</title>
        <authorList>
            <person name="Simakov O."/>
            <person name="Marletaz F."/>
            <person name="Cho S.J."/>
            <person name="Edsinger-Gonzales E."/>
            <person name="Havlak P."/>
            <person name="Hellsten U."/>
            <person name="Kuo D.H."/>
            <person name="Larsson T."/>
            <person name="Lv J."/>
            <person name="Arendt D."/>
            <person name="Savage R."/>
            <person name="Osoegawa K."/>
            <person name="de Jong P."/>
            <person name="Grimwood J."/>
            <person name="Chapman J.A."/>
            <person name="Shapiro H."/>
            <person name="Aerts A."/>
            <person name="Otillar R.P."/>
            <person name="Terry A.Y."/>
            <person name="Boore J.L."/>
            <person name="Grigoriev I.V."/>
            <person name="Lindberg D.R."/>
            <person name="Seaver E.C."/>
            <person name="Weisblat D.A."/>
            <person name="Putnam N.H."/>
            <person name="Rokhsar D.S."/>
        </authorList>
    </citation>
    <scope>NUCLEOTIDE SEQUENCE</scope>
    <source>
        <strain evidence="2 4">I ESC-2004</strain>
    </source>
</reference>